<comment type="caution">
    <text evidence="1">The sequence shown here is derived from an EMBL/GenBank/DDBJ whole genome shotgun (WGS) entry which is preliminary data.</text>
</comment>
<gene>
    <name evidence="1" type="ORF">DMK81_11365</name>
</gene>
<proteinExistence type="predicted"/>
<sequence>MTACASQNTTQPIKYVYIDNSCTAFRPIITHGKDPDVMDARTVKAINTHNDTWDKLCAK</sequence>
<name>A0A5T7UIJ4_SALER</name>
<accession>A0A5T7UIJ4</accession>
<dbReference type="AlphaFoldDB" id="A0A5T7UIJ4"/>
<dbReference type="EMBL" id="AAGFBB010000004">
    <property type="protein sequence ID" value="EBN2028951.1"/>
    <property type="molecule type" value="Genomic_DNA"/>
</dbReference>
<organism evidence="1">
    <name type="scientific">Salmonella enterica</name>
    <name type="common">Salmonella choleraesuis</name>
    <dbReference type="NCBI Taxonomy" id="28901"/>
    <lineage>
        <taxon>Bacteria</taxon>
        <taxon>Pseudomonadati</taxon>
        <taxon>Pseudomonadota</taxon>
        <taxon>Gammaproteobacteria</taxon>
        <taxon>Enterobacterales</taxon>
        <taxon>Enterobacteriaceae</taxon>
        <taxon>Salmonella</taxon>
    </lineage>
</organism>
<evidence type="ECO:0000313" key="1">
    <source>
        <dbReference type="EMBL" id="EBN2028951.1"/>
    </source>
</evidence>
<protein>
    <submittedName>
        <fullName evidence="1">Uncharacterized protein</fullName>
    </submittedName>
</protein>
<reference evidence="1" key="1">
    <citation type="submission" date="2018-05" db="EMBL/GenBank/DDBJ databases">
        <authorList>
            <consortium name="PulseNet: The National Subtyping Network for Foodborne Disease Surveillance"/>
            <person name="Tarr C.L."/>
            <person name="Trees E."/>
            <person name="Katz L.S."/>
            <person name="Carleton-Romer H.A."/>
            <person name="Stroika S."/>
            <person name="Kucerova Z."/>
            <person name="Roache K.F."/>
            <person name="Sabol A.L."/>
            <person name="Besser J."/>
            <person name="Gerner-Smidt P."/>
        </authorList>
    </citation>
    <scope>NUCLEOTIDE SEQUENCE</scope>
    <source>
        <strain evidence="1">PNUSAS041832</strain>
    </source>
</reference>